<evidence type="ECO:0000313" key="1">
    <source>
        <dbReference type="EMBL" id="CDW39846.1"/>
    </source>
</evidence>
<sequence length="62" mass="7284">RVDLVPQSIIYSYKLLYYEYPKEKESEGPEPRDDSSFDLLFNNIFLSFCALLYVTLSDEVIP</sequence>
<feature type="non-terminal residue" evidence="1">
    <location>
        <position position="1"/>
    </location>
</feature>
<dbReference type="AlphaFoldDB" id="A0A0K2UQ41"/>
<dbReference type="EMBL" id="HACA01022485">
    <property type="protein sequence ID" value="CDW39846.1"/>
    <property type="molecule type" value="Transcribed_RNA"/>
</dbReference>
<accession>A0A0K2UQ41</accession>
<organism evidence="1">
    <name type="scientific">Lepeophtheirus salmonis</name>
    <name type="common">Salmon louse</name>
    <name type="synonym">Caligus salmonis</name>
    <dbReference type="NCBI Taxonomy" id="72036"/>
    <lineage>
        <taxon>Eukaryota</taxon>
        <taxon>Metazoa</taxon>
        <taxon>Ecdysozoa</taxon>
        <taxon>Arthropoda</taxon>
        <taxon>Crustacea</taxon>
        <taxon>Multicrustacea</taxon>
        <taxon>Hexanauplia</taxon>
        <taxon>Copepoda</taxon>
        <taxon>Siphonostomatoida</taxon>
        <taxon>Caligidae</taxon>
        <taxon>Lepeophtheirus</taxon>
    </lineage>
</organism>
<reference evidence="1" key="1">
    <citation type="submission" date="2014-05" db="EMBL/GenBank/DDBJ databases">
        <authorList>
            <person name="Chronopoulou M."/>
        </authorList>
    </citation>
    <scope>NUCLEOTIDE SEQUENCE</scope>
    <source>
        <tissue evidence="1">Whole organism</tissue>
    </source>
</reference>
<proteinExistence type="predicted"/>
<protein>
    <submittedName>
        <fullName evidence="1">Uncharacterized protein</fullName>
    </submittedName>
</protein>
<name>A0A0K2UQ41_LEPSM</name>